<keyword evidence="3" id="KW-1185">Reference proteome</keyword>
<reference evidence="2" key="1">
    <citation type="submission" date="2023-04" db="EMBL/GenBank/DDBJ databases">
        <authorList>
            <consortium name="ELIXIR-Norway"/>
        </authorList>
    </citation>
    <scope>NUCLEOTIDE SEQUENCE [LARGE SCALE GENOMIC DNA]</scope>
</reference>
<feature type="compositionally biased region" description="Gly residues" evidence="1">
    <location>
        <begin position="59"/>
        <end position="77"/>
    </location>
</feature>
<feature type="region of interest" description="Disordered" evidence="1">
    <location>
        <begin position="1"/>
        <end position="42"/>
    </location>
</feature>
<name>A0ABN8Y313_RANTA</name>
<dbReference type="EMBL" id="OX459949">
    <property type="protein sequence ID" value="CAI9155666.1"/>
    <property type="molecule type" value="Genomic_DNA"/>
</dbReference>
<sequence length="145" mass="15700">MKQEEEAERERSRLPRLRLGQEKRWETRSAPRPLPAPPGRPLSICRRALRASSLRGDWRGWGAGSPGSGRGSRGSVGEGLLSGRVGRRQAGPAGRVCLPGAGGSGDALRRGWADAPAPGREERPGEARRGSHSFYTPSWKQSRVV</sequence>
<evidence type="ECO:0000313" key="2">
    <source>
        <dbReference type="EMBL" id="CAI9155666.1"/>
    </source>
</evidence>
<accession>A0ABN8Y313</accession>
<feature type="compositionally biased region" description="Polar residues" evidence="1">
    <location>
        <begin position="133"/>
        <end position="145"/>
    </location>
</feature>
<evidence type="ECO:0000313" key="3">
    <source>
        <dbReference type="Proteomes" id="UP001176941"/>
    </source>
</evidence>
<gene>
    <name evidence="2" type="ORF">MRATA1EN1_LOCUS4628</name>
</gene>
<feature type="region of interest" description="Disordered" evidence="1">
    <location>
        <begin position="56"/>
        <end position="145"/>
    </location>
</feature>
<evidence type="ECO:0000256" key="1">
    <source>
        <dbReference type="SAM" id="MobiDB-lite"/>
    </source>
</evidence>
<protein>
    <submittedName>
        <fullName evidence="2">Uncharacterized protein</fullName>
    </submittedName>
</protein>
<dbReference type="Proteomes" id="UP001176941">
    <property type="component" value="Chromosome 13"/>
</dbReference>
<feature type="compositionally biased region" description="Basic and acidic residues" evidence="1">
    <location>
        <begin position="1"/>
        <end position="29"/>
    </location>
</feature>
<proteinExistence type="predicted"/>
<organism evidence="2 3">
    <name type="scientific">Rangifer tarandus platyrhynchus</name>
    <name type="common">Svalbard reindeer</name>
    <dbReference type="NCBI Taxonomy" id="3082113"/>
    <lineage>
        <taxon>Eukaryota</taxon>
        <taxon>Metazoa</taxon>
        <taxon>Chordata</taxon>
        <taxon>Craniata</taxon>
        <taxon>Vertebrata</taxon>
        <taxon>Euteleostomi</taxon>
        <taxon>Mammalia</taxon>
        <taxon>Eutheria</taxon>
        <taxon>Laurasiatheria</taxon>
        <taxon>Artiodactyla</taxon>
        <taxon>Ruminantia</taxon>
        <taxon>Pecora</taxon>
        <taxon>Cervidae</taxon>
        <taxon>Odocoileinae</taxon>
        <taxon>Rangifer</taxon>
    </lineage>
</organism>
<feature type="compositionally biased region" description="Basic and acidic residues" evidence="1">
    <location>
        <begin position="119"/>
        <end position="129"/>
    </location>
</feature>